<reference evidence="2" key="1">
    <citation type="journal article" date="2022" name="Plant J.">
        <title>Strategies of tolerance reflected in two North American maple genomes.</title>
        <authorList>
            <person name="McEvoy S.L."/>
            <person name="Sezen U.U."/>
            <person name="Trouern-Trend A."/>
            <person name="McMahon S.M."/>
            <person name="Schaberg P.G."/>
            <person name="Yang J."/>
            <person name="Wegrzyn J.L."/>
            <person name="Swenson N.G."/>
        </authorList>
    </citation>
    <scope>NUCLEOTIDE SEQUENCE</scope>
    <source>
        <strain evidence="2">91603</strain>
    </source>
</reference>
<evidence type="ECO:0000313" key="3">
    <source>
        <dbReference type="Proteomes" id="UP001064489"/>
    </source>
</evidence>
<comment type="caution">
    <text evidence="2">The sequence shown here is derived from an EMBL/GenBank/DDBJ whole genome shotgun (WGS) entry which is preliminary data.</text>
</comment>
<dbReference type="InterPro" id="IPR052929">
    <property type="entry name" value="RNase_H-like_EbsB-rel"/>
</dbReference>
<dbReference type="Proteomes" id="UP001064489">
    <property type="component" value="Chromosome 2"/>
</dbReference>
<accession>A0AAD5IHD9</accession>
<dbReference type="PANTHER" id="PTHR47074">
    <property type="entry name" value="BNAC02G40300D PROTEIN"/>
    <property type="match status" value="1"/>
</dbReference>
<sequence>MEEARRNLGEQVKAPSVTKTMTESSESDKVTLGSSEVERMKLGNEAHEFQPVTGISPLILFVDRWIDPTAKPHPCVAADNTAVWADDNAIKIEEFKCANLIPSSASSSFSVANSRVVKWSPPLPGFMKVNIDAELCINKQMIGMGVIIWNDLGQFAGSSMQNVAACFSLPVAEVVRFWKFQPVTGISPLILFVDRWIDPTAKPHPCVAADNTAVWADDNAIKIEEVEVLCVVFWRLSFKRNQFGHSTIPAGCKDVMEWATGFVEDFHVANLVADQVPRVARFDRSLKWIPLDIGCLKINTDATLRVENRLVGFRIVIRDSAGVVHATSIHKVEAVAVLFVIN</sequence>
<evidence type="ECO:0000256" key="1">
    <source>
        <dbReference type="SAM" id="MobiDB-lite"/>
    </source>
</evidence>
<reference evidence="2" key="2">
    <citation type="submission" date="2023-02" db="EMBL/GenBank/DDBJ databases">
        <authorList>
            <person name="Swenson N.G."/>
            <person name="Wegrzyn J.L."/>
            <person name="Mcevoy S.L."/>
        </authorList>
    </citation>
    <scope>NUCLEOTIDE SEQUENCE</scope>
    <source>
        <strain evidence="2">91603</strain>
        <tissue evidence="2">Leaf</tissue>
    </source>
</reference>
<proteinExistence type="predicted"/>
<dbReference type="EMBL" id="JAJSOW010000106">
    <property type="protein sequence ID" value="KAI9162411.1"/>
    <property type="molecule type" value="Genomic_DNA"/>
</dbReference>
<name>A0AAD5IHD9_ACENE</name>
<evidence type="ECO:0008006" key="4">
    <source>
        <dbReference type="Google" id="ProtNLM"/>
    </source>
</evidence>
<gene>
    <name evidence="2" type="ORF">LWI28_027009</name>
</gene>
<dbReference type="PANTHER" id="PTHR47074:SF48">
    <property type="entry name" value="POLYNUCLEOTIDYL TRANSFERASE, RIBONUCLEASE H-LIKE SUPERFAMILY PROTEIN"/>
    <property type="match status" value="1"/>
</dbReference>
<organism evidence="2 3">
    <name type="scientific">Acer negundo</name>
    <name type="common">Box elder</name>
    <dbReference type="NCBI Taxonomy" id="4023"/>
    <lineage>
        <taxon>Eukaryota</taxon>
        <taxon>Viridiplantae</taxon>
        <taxon>Streptophyta</taxon>
        <taxon>Embryophyta</taxon>
        <taxon>Tracheophyta</taxon>
        <taxon>Spermatophyta</taxon>
        <taxon>Magnoliopsida</taxon>
        <taxon>eudicotyledons</taxon>
        <taxon>Gunneridae</taxon>
        <taxon>Pentapetalae</taxon>
        <taxon>rosids</taxon>
        <taxon>malvids</taxon>
        <taxon>Sapindales</taxon>
        <taxon>Sapindaceae</taxon>
        <taxon>Hippocastanoideae</taxon>
        <taxon>Acereae</taxon>
        <taxon>Acer</taxon>
    </lineage>
</organism>
<feature type="region of interest" description="Disordered" evidence="1">
    <location>
        <begin position="1"/>
        <end position="34"/>
    </location>
</feature>
<keyword evidence="3" id="KW-1185">Reference proteome</keyword>
<dbReference type="AlphaFoldDB" id="A0AAD5IHD9"/>
<protein>
    <recommendedName>
        <fullName evidence="4">RNase H type-1 domain-containing protein</fullName>
    </recommendedName>
</protein>
<evidence type="ECO:0000313" key="2">
    <source>
        <dbReference type="EMBL" id="KAI9162411.1"/>
    </source>
</evidence>